<evidence type="ECO:0000313" key="3">
    <source>
        <dbReference type="Proteomes" id="UP000721954"/>
    </source>
</evidence>
<gene>
    <name evidence="2" type="ORF">JW613_33885</name>
</gene>
<protein>
    <submittedName>
        <fullName evidence="2">DUF397 domain-containing protein</fullName>
    </submittedName>
</protein>
<comment type="caution">
    <text evidence="2">The sequence shown here is derived from an EMBL/GenBank/DDBJ whole genome shotgun (WGS) entry which is preliminary data.</text>
</comment>
<organism evidence="2 3">
    <name type="scientific">Streptomyces smyrnaeus</name>
    <dbReference type="NCBI Taxonomy" id="1387713"/>
    <lineage>
        <taxon>Bacteria</taxon>
        <taxon>Bacillati</taxon>
        <taxon>Actinomycetota</taxon>
        <taxon>Actinomycetes</taxon>
        <taxon>Kitasatosporales</taxon>
        <taxon>Streptomycetaceae</taxon>
        <taxon>Streptomyces</taxon>
    </lineage>
</organism>
<dbReference type="RefSeq" id="WP_209214800.1">
    <property type="nucleotide sequence ID" value="NZ_JAFFZM010000036.1"/>
</dbReference>
<dbReference type="GeneID" id="96263612"/>
<keyword evidence="3" id="KW-1185">Reference proteome</keyword>
<feature type="domain" description="DUF397" evidence="1">
    <location>
        <begin position="14"/>
        <end position="65"/>
    </location>
</feature>
<accession>A0ABS3Y6E9</accession>
<name>A0ABS3Y6E9_9ACTN</name>
<proteinExistence type="predicted"/>
<dbReference type="Pfam" id="PF04149">
    <property type="entry name" value="DUF397"/>
    <property type="match status" value="1"/>
</dbReference>
<sequence length="69" mass="7278">MTNEQAAARLHELSWFKSSYSGSDGGNCVEVAHAVATVHVRDSKEQRGPVLSVPSGQWAAFIGHVAGQG</sequence>
<evidence type="ECO:0000259" key="1">
    <source>
        <dbReference type="Pfam" id="PF04149"/>
    </source>
</evidence>
<reference evidence="2 3" key="1">
    <citation type="submission" date="2021-02" db="EMBL/GenBank/DDBJ databases">
        <title>Streptomyces spirodelae sp. nov., isolated from duckweed.</title>
        <authorList>
            <person name="Saimee Y."/>
            <person name="Duangmal K."/>
        </authorList>
    </citation>
    <scope>NUCLEOTIDE SEQUENCE [LARGE SCALE GENOMIC DNA]</scope>
    <source>
        <strain evidence="2 3">DSM 42105</strain>
    </source>
</reference>
<evidence type="ECO:0000313" key="2">
    <source>
        <dbReference type="EMBL" id="MBO8203235.1"/>
    </source>
</evidence>
<dbReference type="Proteomes" id="UP000721954">
    <property type="component" value="Unassembled WGS sequence"/>
</dbReference>
<dbReference type="EMBL" id="JAFFZM010000036">
    <property type="protein sequence ID" value="MBO8203235.1"/>
    <property type="molecule type" value="Genomic_DNA"/>
</dbReference>
<dbReference type="InterPro" id="IPR007278">
    <property type="entry name" value="DUF397"/>
</dbReference>